<dbReference type="Pfam" id="PF03140">
    <property type="entry name" value="DUF247"/>
    <property type="match status" value="1"/>
</dbReference>
<evidence type="ECO:0000313" key="2">
    <source>
        <dbReference type="EMBL" id="KDO43082.1"/>
    </source>
</evidence>
<sequence>MSSDPDSYTPQEVAIGPYHYWRQGFYEMITYKLFQYVVDQLKELKLKIRACYLKFLNFSNETLAWMMAINASFLLEFLQIYAIKEGKLSATTSSISMLRLLDYAKGAHNAIRRDMVILENQIPLFVLRKKIEVQYSSLESADDMLQAMLLGFCEELLPFQILKDIPKINVSERAHLLDFLYGTIVPKAEQKSEINEVADDQGEDKQATQKYFGDQTYIKRLFREMWKLLLKLNKGPICLIKKLFLSKPLKLFFKLPWTVLSKLPLISILAQLIQYMLFPEENKSDDEGSYSSNSDMNKPPLVEEITIPSVTELYKSSVSFSATNGNILTISFDTNTATLHLPSVSLDVNSKVILRNLVAYEASNASGTLVFTRYTELMNGIIDTEEDVKLLRRKGILLNRLKSDAEVADLWNGMSKSIKLTKVPHLNKVIEDVNNYYNNRLTVRFWKYTKLYVFSSWQFFTLLATNMLLLLMIWQAFCSIYNCRKFNIISDSD</sequence>
<dbReference type="AlphaFoldDB" id="A0A067DVN0"/>
<feature type="transmembrane region" description="Helical" evidence="1">
    <location>
        <begin position="451"/>
        <end position="477"/>
    </location>
</feature>
<keyword evidence="1" id="KW-0812">Transmembrane</keyword>
<keyword evidence="1" id="KW-1133">Transmembrane helix</keyword>
<evidence type="ECO:0000256" key="1">
    <source>
        <dbReference type="SAM" id="Phobius"/>
    </source>
</evidence>
<keyword evidence="3" id="KW-1185">Reference proteome</keyword>
<dbReference type="InterPro" id="IPR004158">
    <property type="entry name" value="DUF247_pln"/>
</dbReference>
<reference evidence="2 3" key="1">
    <citation type="submission" date="2014-04" db="EMBL/GenBank/DDBJ databases">
        <authorList>
            <consortium name="International Citrus Genome Consortium"/>
            <person name="Gmitter F."/>
            <person name="Chen C."/>
            <person name="Farmerie W."/>
            <person name="Harkins T."/>
            <person name="Desany B."/>
            <person name="Mohiuddin M."/>
            <person name="Kodira C."/>
            <person name="Borodovsky M."/>
            <person name="Lomsadze A."/>
            <person name="Burns P."/>
            <person name="Jenkins J."/>
            <person name="Prochnik S."/>
            <person name="Shu S."/>
            <person name="Chapman J."/>
            <person name="Pitluck S."/>
            <person name="Schmutz J."/>
            <person name="Rokhsar D."/>
        </authorList>
    </citation>
    <scope>NUCLEOTIDE SEQUENCE</scope>
</reference>
<name>A0A067DVN0_CITSI</name>
<proteinExistence type="predicted"/>
<accession>A0A067DVN0</accession>
<dbReference type="STRING" id="2711.A0A067DVN0"/>
<keyword evidence="1" id="KW-0472">Membrane</keyword>
<dbReference type="PANTHER" id="PTHR31549">
    <property type="entry name" value="PROTEIN, PUTATIVE (DUF247)-RELATED-RELATED"/>
    <property type="match status" value="1"/>
</dbReference>
<organism evidence="2 3">
    <name type="scientific">Citrus sinensis</name>
    <name type="common">Sweet orange</name>
    <name type="synonym">Citrus aurantium var. sinensis</name>
    <dbReference type="NCBI Taxonomy" id="2711"/>
    <lineage>
        <taxon>Eukaryota</taxon>
        <taxon>Viridiplantae</taxon>
        <taxon>Streptophyta</taxon>
        <taxon>Embryophyta</taxon>
        <taxon>Tracheophyta</taxon>
        <taxon>Spermatophyta</taxon>
        <taxon>Magnoliopsida</taxon>
        <taxon>eudicotyledons</taxon>
        <taxon>Gunneridae</taxon>
        <taxon>Pentapetalae</taxon>
        <taxon>rosids</taxon>
        <taxon>malvids</taxon>
        <taxon>Sapindales</taxon>
        <taxon>Rutaceae</taxon>
        <taxon>Aurantioideae</taxon>
        <taxon>Citrus</taxon>
    </lineage>
</organism>
<evidence type="ECO:0000313" key="3">
    <source>
        <dbReference type="Proteomes" id="UP000027120"/>
    </source>
</evidence>
<dbReference type="EMBL" id="KK785407">
    <property type="protein sequence ID" value="KDO43082.1"/>
    <property type="molecule type" value="Genomic_DNA"/>
</dbReference>
<dbReference type="PANTHER" id="PTHR31549:SF277">
    <property type="entry name" value="OS08G0167400 PROTEIN"/>
    <property type="match status" value="1"/>
</dbReference>
<protein>
    <submittedName>
        <fullName evidence="2">Uncharacterized protein</fullName>
    </submittedName>
</protein>
<gene>
    <name evidence="2" type="ORF">CISIN_1g046834mg</name>
</gene>
<dbReference type="Proteomes" id="UP000027120">
    <property type="component" value="Unassembled WGS sequence"/>
</dbReference>